<dbReference type="AlphaFoldDB" id="A0A1M5ZAY8"/>
<dbReference type="GO" id="GO:0005829">
    <property type="term" value="C:cytosol"/>
    <property type="evidence" value="ECO:0007669"/>
    <property type="project" value="TreeGrafter"/>
</dbReference>
<reference evidence="5 6" key="1">
    <citation type="submission" date="2016-11" db="EMBL/GenBank/DDBJ databases">
        <authorList>
            <person name="Jaros S."/>
            <person name="Januszkiewicz K."/>
            <person name="Wedrychowicz H."/>
        </authorList>
    </citation>
    <scope>NUCLEOTIDE SEQUENCE [LARGE SCALE GENOMIC DNA]</scope>
    <source>
        <strain evidence="5 6">DSM 10068</strain>
    </source>
</reference>
<dbReference type="InterPro" id="IPR036388">
    <property type="entry name" value="WH-like_DNA-bd_sf"/>
</dbReference>
<gene>
    <name evidence="5" type="ORF">SAMN02745823_03454</name>
</gene>
<sequence>MDSIDIRILKLLESNARMTASEISGIVRLSVPACSERLKKLESSGVIKQYTTIIDNRYLKKTMTAMMFVSLERPRFTDKFVEAVNAEGDVLECHYLAGDFDYLLKIVTENTDTLERLLNRIKSVQGVQKTRTIVVLSTVKNNYSVSLGDGTDA</sequence>
<keyword evidence="1" id="KW-0805">Transcription regulation</keyword>
<dbReference type="Proteomes" id="UP000183995">
    <property type="component" value="Unassembled WGS sequence"/>
</dbReference>
<dbReference type="InterPro" id="IPR011991">
    <property type="entry name" value="ArsR-like_HTH"/>
</dbReference>
<accession>A0A1M5ZAY8</accession>
<evidence type="ECO:0000256" key="2">
    <source>
        <dbReference type="ARBA" id="ARBA00023125"/>
    </source>
</evidence>
<evidence type="ECO:0000256" key="3">
    <source>
        <dbReference type="ARBA" id="ARBA00023163"/>
    </source>
</evidence>
<keyword evidence="2" id="KW-0238">DNA-binding</keyword>
<evidence type="ECO:0000313" key="6">
    <source>
        <dbReference type="Proteomes" id="UP000183995"/>
    </source>
</evidence>
<dbReference type="RefSeq" id="WP_073081940.1">
    <property type="nucleotide sequence ID" value="NZ_FQXV01000016.1"/>
</dbReference>
<protein>
    <submittedName>
        <fullName evidence="5">Transcriptional regulator, AsnC family</fullName>
    </submittedName>
</protein>
<organism evidence="5 6">
    <name type="scientific">Sporobacter termitidis DSM 10068</name>
    <dbReference type="NCBI Taxonomy" id="1123282"/>
    <lineage>
        <taxon>Bacteria</taxon>
        <taxon>Bacillati</taxon>
        <taxon>Bacillota</taxon>
        <taxon>Clostridia</taxon>
        <taxon>Eubacteriales</taxon>
        <taxon>Oscillospiraceae</taxon>
        <taxon>Sporobacter</taxon>
    </lineage>
</organism>
<dbReference type="GO" id="GO:0043565">
    <property type="term" value="F:sequence-specific DNA binding"/>
    <property type="evidence" value="ECO:0007669"/>
    <property type="project" value="InterPro"/>
</dbReference>
<feature type="domain" description="HTH asnC-type" evidence="4">
    <location>
        <begin position="1"/>
        <end position="62"/>
    </location>
</feature>
<dbReference type="InterPro" id="IPR000485">
    <property type="entry name" value="AsnC-type_HTH_dom"/>
</dbReference>
<evidence type="ECO:0000259" key="4">
    <source>
        <dbReference type="PROSITE" id="PS50956"/>
    </source>
</evidence>
<dbReference type="Pfam" id="PF01037">
    <property type="entry name" value="AsnC_trans_reg"/>
    <property type="match status" value="1"/>
</dbReference>
<dbReference type="Gene3D" id="3.30.70.920">
    <property type="match status" value="1"/>
</dbReference>
<evidence type="ECO:0000256" key="1">
    <source>
        <dbReference type="ARBA" id="ARBA00023015"/>
    </source>
</evidence>
<dbReference type="InterPro" id="IPR019887">
    <property type="entry name" value="Tscrpt_reg_AsnC/Lrp_C"/>
</dbReference>
<dbReference type="Gene3D" id="1.10.10.10">
    <property type="entry name" value="Winged helix-like DNA-binding domain superfamily/Winged helix DNA-binding domain"/>
    <property type="match status" value="1"/>
</dbReference>
<dbReference type="PRINTS" id="PR00033">
    <property type="entry name" value="HTHASNC"/>
</dbReference>
<dbReference type="PANTHER" id="PTHR30154:SF34">
    <property type="entry name" value="TRANSCRIPTIONAL REGULATOR AZLB"/>
    <property type="match status" value="1"/>
</dbReference>
<dbReference type="SMART" id="SM00344">
    <property type="entry name" value="HTH_ASNC"/>
    <property type="match status" value="1"/>
</dbReference>
<evidence type="ECO:0000313" key="5">
    <source>
        <dbReference type="EMBL" id="SHI21308.1"/>
    </source>
</evidence>
<dbReference type="PROSITE" id="PS50956">
    <property type="entry name" value="HTH_ASNC_2"/>
    <property type="match status" value="1"/>
</dbReference>
<dbReference type="OrthoDB" id="66249at2"/>
<dbReference type="InterPro" id="IPR011008">
    <property type="entry name" value="Dimeric_a/b-barrel"/>
</dbReference>
<dbReference type="GO" id="GO:0043200">
    <property type="term" value="P:response to amino acid"/>
    <property type="evidence" value="ECO:0007669"/>
    <property type="project" value="TreeGrafter"/>
</dbReference>
<dbReference type="InterPro" id="IPR019888">
    <property type="entry name" value="Tscrpt_reg_AsnC-like"/>
</dbReference>
<dbReference type="SUPFAM" id="SSF54909">
    <property type="entry name" value="Dimeric alpha+beta barrel"/>
    <property type="match status" value="1"/>
</dbReference>
<dbReference type="STRING" id="1123282.SAMN02745823_03454"/>
<name>A0A1M5ZAY8_9FIRM</name>
<dbReference type="CDD" id="cd00090">
    <property type="entry name" value="HTH_ARSR"/>
    <property type="match status" value="1"/>
</dbReference>
<dbReference type="Pfam" id="PF13412">
    <property type="entry name" value="HTH_24"/>
    <property type="match status" value="1"/>
</dbReference>
<dbReference type="PANTHER" id="PTHR30154">
    <property type="entry name" value="LEUCINE-RESPONSIVE REGULATORY PROTEIN"/>
    <property type="match status" value="1"/>
</dbReference>
<proteinExistence type="predicted"/>
<dbReference type="SUPFAM" id="SSF46785">
    <property type="entry name" value="Winged helix' DNA-binding domain"/>
    <property type="match status" value="1"/>
</dbReference>
<keyword evidence="6" id="KW-1185">Reference proteome</keyword>
<dbReference type="InterPro" id="IPR036390">
    <property type="entry name" value="WH_DNA-bd_sf"/>
</dbReference>
<keyword evidence="3" id="KW-0804">Transcription</keyword>
<dbReference type="EMBL" id="FQXV01000016">
    <property type="protein sequence ID" value="SHI21308.1"/>
    <property type="molecule type" value="Genomic_DNA"/>
</dbReference>